<name>A0A0E3SKK9_METBA</name>
<dbReference type="InterPro" id="IPR022409">
    <property type="entry name" value="PKD/Chitinase_dom"/>
</dbReference>
<protein>
    <submittedName>
        <fullName evidence="2">Cell surface protein</fullName>
    </submittedName>
</protein>
<dbReference type="PROSITE" id="PS50093">
    <property type="entry name" value="PKD"/>
    <property type="match status" value="3"/>
</dbReference>
<dbReference type="RefSeq" id="WP_048106325.1">
    <property type="nucleotide sequence ID" value="NZ_CP009517.1"/>
</dbReference>
<dbReference type="PATRIC" id="fig|1434107.4.peg.688"/>
<dbReference type="OrthoDB" id="146042at2157"/>
<dbReference type="SUPFAM" id="SSF51126">
    <property type="entry name" value="Pectin lyase-like"/>
    <property type="match status" value="1"/>
</dbReference>
<dbReference type="InterPro" id="IPR027618">
    <property type="entry name" value="Beta_prop_Msarc"/>
</dbReference>
<sequence>MWVNKLIVFLSVVVFLITSVQNSAFAREIVVDANSSSADFRSIQEAVNNSSSGDTVIVMPGTYNENIIVNVTSLTIRSKSKNPEILVKSPEENKSIFLITANNVTLSGFNITGAKGNYTYYPSGICLKNAKNCEITGNTLFENYLGVCLVNADYNKVSKNFLFNSSISLNEDSNMNNLRDNALEEGSISLSYSSYNTISENSLFNGSISMGESSRNNLTNNIIEKGSIHLAVWCSLNLIYKNKISNGWGISIACCGGGDEISDNIILNSSHGVSTYDHGIDIRNNTIMDCFNGIDISQSPSRIHNNTILNCSTGIAVMDSSTDISNNIIVSSTECGLSIPDREFDERVYNNYFNNTINVRLGNHSEYTWNNSRISGTNIVGGPYLGGNYWANPNGTGFSEACTDSDGDWICDSPYNVNGSNGSDFDFLPLASISRTQSPPVANFSTNITQGLAPLSVQFTDFSQYVLLWNWDFDNDGISDAAEKDPVYEYKAPGNYIVNLTVSNVNGKASKTQEITAQEAKSLPVANFSVNSTKGQAPLTVTFTDLSQNVAKRMWDFNNDGVTDSTNKTAVYIYTFPGTYIVNLNVINSNGTSSKLFPITASPVQRVDGQLILTEHQVTTNGLNPGGIAIYKDRIVWSDDRNGNPDIYMYDFSTSRETQITTSESYDFSPDICDDRIVWTDLRNGNGEIYMYNLSTKKETRITTNGSASNPKIYEDKIIWVDYRNGDVKNFSNPDIYMYDLSTHNETQITSSISDDLTPDIYGDKIVWCAKRHESENSDIYMYDLATLKETKITTNESRYMHPVIYGDRIIWEDYLNGKISICMYNLSTSIETQTATNQTDHAWPAIYEDRVVWADYRNDHTAIYMYDLSTQKETKITTNGLSSAESAIYGDKIAWTGNINGNFEIYICIISEEGQSPKLPVADFSAFPTSGMAPLKVLFTDNSTGGPTSWIWDFGDGINSKHALNATHTFTEPGKYNISLIVTNGNGSSTKLISEYITVFKKE</sequence>
<dbReference type="InterPro" id="IPR011050">
    <property type="entry name" value="Pectin_lyase_fold/virulence"/>
</dbReference>
<dbReference type="SUPFAM" id="SSF69304">
    <property type="entry name" value="Tricorn protease N-terminal domain"/>
    <property type="match status" value="2"/>
</dbReference>
<feature type="domain" description="PKD" evidence="1">
    <location>
        <begin position="469"/>
        <end position="518"/>
    </location>
</feature>
<dbReference type="FunFam" id="2.60.40.10:FF:000270">
    <property type="entry name" value="Cell surface protein"/>
    <property type="match status" value="1"/>
</dbReference>
<evidence type="ECO:0000313" key="2">
    <source>
        <dbReference type="EMBL" id="AKB81093.1"/>
    </source>
</evidence>
<feature type="domain" description="PKD" evidence="1">
    <location>
        <begin position="555"/>
        <end position="594"/>
    </location>
</feature>
<accession>A0A0E3SKK9</accession>
<dbReference type="SUPFAM" id="SSF49299">
    <property type="entry name" value="PKD domain"/>
    <property type="match status" value="3"/>
</dbReference>
<dbReference type="KEGG" id="mbak:MSBR3_0515"/>
<dbReference type="InterPro" id="IPR006626">
    <property type="entry name" value="PbH1"/>
</dbReference>
<dbReference type="PANTHER" id="PTHR36842:SF1">
    <property type="entry name" value="PROTEIN TOLB"/>
    <property type="match status" value="1"/>
</dbReference>
<dbReference type="GeneID" id="24787985"/>
<dbReference type="InterPro" id="IPR007742">
    <property type="entry name" value="NosD_dom"/>
</dbReference>
<dbReference type="SMART" id="SM00089">
    <property type="entry name" value="PKD"/>
    <property type="match status" value="3"/>
</dbReference>
<dbReference type="AlphaFoldDB" id="A0A0E3SKK9"/>
<dbReference type="Proteomes" id="UP000033066">
    <property type="component" value="Chromosome"/>
</dbReference>
<dbReference type="InterPro" id="IPR035986">
    <property type="entry name" value="PKD_dom_sf"/>
</dbReference>
<dbReference type="HOGENOM" id="CLU_306671_0_0_2"/>
<gene>
    <name evidence="2" type="ORF">MSBR3_0515</name>
</gene>
<dbReference type="CDD" id="cd00146">
    <property type="entry name" value="PKD"/>
    <property type="match status" value="3"/>
</dbReference>
<dbReference type="PANTHER" id="PTHR36842">
    <property type="entry name" value="PROTEIN TOLB HOMOLOG"/>
    <property type="match status" value="1"/>
</dbReference>
<dbReference type="Gene3D" id="2.60.40.10">
    <property type="entry name" value="Immunoglobulins"/>
    <property type="match status" value="3"/>
</dbReference>
<proteinExistence type="predicted"/>
<evidence type="ECO:0000259" key="1">
    <source>
        <dbReference type="PROSITE" id="PS50093"/>
    </source>
</evidence>
<dbReference type="InterPro" id="IPR013783">
    <property type="entry name" value="Ig-like_fold"/>
</dbReference>
<reference evidence="2" key="1">
    <citation type="submission" date="2014-07" db="EMBL/GenBank/DDBJ databases">
        <title>Methanogenic archaea and the global carbon cycle.</title>
        <authorList>
            <person name="Henriksen J.R."/>
            <person name="Luke J."/>
            <person name="Reinhart S."/>
            <person name="Benedict M.N."/>
            <person name="Youngblut N.D."/>
            <person name="Metcalf M.E."/>
            <person name="Whitaker R.J."/>
            <person name="Metcalf W.W."/>
        </authorList>
    </citation>
    <scope>NUCLEOTIDE SEQUENCE [LARGE SCALE GENOMIC DNA]</scope>
    <source>
        <strain evidence="2">3</strain>
    </source>
</reference>
<dbReference type="InterPro" id="IPR012334">
    <property type="entry name" value="Pectin_lyas_fold"/>
</dbReference>
<dbReference type="SMART" id="SM00710">
    <property type="entry name" value="PbH1"/>
    <property type="match status" value="6"/>
</dbReference>
<dbReference type="NCBIfam" id="TIGR03804">
    <property type="entry name" value="para_beta_helix"/>
    <property type="match status" value="1"/>
</dbReference>
<dbReference type="InterPro" id="IPR000601">
    <property type="entry name" value="PKD_dom"/>
</dbReference>
<dbReference type="InterPro" id="IPR022441">
    <property type="entry name" value="Para_beta_helix_rpt-2"/>
</dbReference>
<organism evidence="2 3">
    <name type="scientific">Methanosarcina barkeri 3</name>
    <dbReference type="NCBI Taxonomy" id="1434107"/>
    <lineage>
        <taxon>Archaea</taxon>
        <taxon>Methanobacteriati</taxon>
        <taxon>Methanobacteriota</taxon>
        <taxon>Stenosarchaea group</taxon>
        <taxon>Methanomicrobia</taxon>
        <taxon>Methanosarcinales</taxon>
        <taxon>Methanosarcinaceae</taxon>
        <taxon>Methanosarcina</taxon>
    </lineage>
</organism>
<dbReference type="Gene3D" id="2.120.10.30">
    <property type="entry name" value="TolB, C-terminal domain"/>
    <property type="match status" value="2"/>
</dbReference>
<dbReference type="InterPro" id="IPR011042">
    <property type="entry name" value="6-blade_b-propeller_TolB-like"/>
</dbReference>
<dbReference type="EMBL" id="CP009517">
    <property type="protein sequence ID" value="AKB81093.1"/>
    <property type="molecule type" value="Genomic_DNA"/>
</dbReference>
<dbReference type="Pfam" id="PF18911">
    <property type="entry name" value="PKD_4"/>
    <property type="match status" value="3"/>
</dbReference>
<dbReference type="NCBIfam" id="TIGR04275">
    <property type="entry name" value="beta_prop_Msarc"/>
    <property type="match status" value="7"/>
</dbReference>
<feature type="domain" description="PKD" evidence="1">
    <location>
        <begin position="921"/>
        <end position="991"/>
    </location>
</feature>
<keyword evidence="3" id="KW-1185">Reference proteome</keyword>
<dbReference type="Gene3D" id="2.160.20.10">
    <property type="entry name" value="Single-stranded right-handed beta-helix, Pectin lyase-like"/>
    <property type="match status" value="1"/>
</dbReference>
<dbReference type="Pfam" id="PF05048">
    <property type="entry name" value="NosD"/>
    <property type="match status" value="1"/>
</dbReference>
<evidence type="ECO:0000313" key="3">
    <source>
        <dbReference type="Proteomes" id="UP000033066"/>
    </source>
</evidence>